<dbReference type="RefSeq" id="WP_189058023.1">
    <property type="nucleotide sequence ID" value="NZ_BMMK01000012.1"/>
</dbReference>
<dbReference type="EMBL" id="BMMK01000012">
    <property type="protein sequence ID" value="GGM56587.1"/>
    <property type="molecule type" value="Genomic_DNA"/>
</dbReference>
<organism evidence="1 2">
    <name type="scientific">Longimycelium tulufanense</name>
    <dbReference type="NCBI Taxonomy" id="907463"/>
    <lineage>
        <taxon>Bacteria</taxon>
        <taxon>Bacillati</taxon>
        <taxon>Actinomycetota</taxon>
        <taxon>Actinomycetes</taxon>
        <taxon>Pseudonocardiales</taxon>
        <taxon>Pseudonocardiaceae</taxon>
        <taxon>Longimycelium</taxon>
    </lineage>
</organism>
<dbReference type="Proteomes" id="UP000637578">
    <property type="component" value="Unassembled WGS sequence"/>
</dbReference>
<gene>
    <name evidence="1" type="ORF">GCM10012275_29670</name>
</gene>
<reference evidence="1" key="1">
    <citation type="journal article" date="2014" name="Int. J. Syst. Evol. Microbiol.">
        <title>Complete genome sequence of Corynebacterium casei LMG S-19264T (=DSM 44701T), isolated from a smear-ripened cheese.</title>
        <authorList>
            <consortium name="US DOE Joint Genome Institute (JGI-PGF)"/>
            <person name="Walter F."/>
            <person name="Albersmeier A."/>
            <person name="Kalinowski J."/>
            <person name="Ruckert C."/>
        </authorList>
    </citation>
    <scope>NUCLEOTIDE SEQUENCE</scope>
    <source>
        <strain evidence="1">CGMCC 4.5737</strain>
    </source>
</reference>
<evidence type="ECO:0000313" key="2">
    <source>
        <dbReference type="Proteomes" id="UP000637578"/>
    </source>
</evidence>
<protein>
    <submittedName>
        <fullName evidence="1">Uncharacterized protein</fullName>
    </submittedName>
</protein>
<accession>A0A8J3FUN7</accession>
<dbReference type="AlphaFoldDB" id="A0A8J3FUN7"/>
<keyword evidence="2" id="KW-1185">Reference proteome</keyword>
<comment type="caution">
    <text evidence="1">The sequence shown here is derived from an EMBL/GenBank/DDBJ whole genome shotgun (WGS) entry which is preliminary data.</text>
</comment>
<sequence length="113" mass="13158">MDLDHWHRVEYWAIRRGQRALVHAEEINDHGFYVGRTDQRLNQTTAKDYARALFEEFVAKRQPLVDPRWLVRVWRLTGCDGNKVSRVCEVEVKAGARREPELSSREPAAVATV</sequence>
<evidence type="ECO:0000313" key="1">
    <source>
        <dbReference type="EMBL" id="GGM56587.1"/>
    </source>
</evidence>
<name>A0A8J3FUN7_9PSEU</name>
<reference evidence="1" key="2">
    <citation type="submission" date="2020-09" db="EMBL/GenBank/DDBJ databases">
        <authorList>
            <person name="Sun Q."/>
            <person name="Zhou Y."/>
        </authorList>
    </citation>
    <scope>NUCLEOTIDE SEQUENCE</scope>
    <source>
        <strain evidence="1">CGMCC 4.5737</strain>
    </source>
</reference>
<proteinExistence type="predicted"/>